<sequence>MKRISIKRISVIAFTVVALVLIYGLHSNRRPFKSTDDYKVTASINGETVEADVFKPVGMNDVYYVRIDGASDSRYPWIVFSPNRQTVAAPIGVYRSWIGYTYTHADQGFGVLLTDAKLEDDWTVSYDDHRIDLTNTEYQIQIARK</sequence>
<keyword evidence="2" id="KW-1185">Reference proteome</keyword>
<accession>A0A934RWC8</accession>
<reference evidence="1" key="1">
    <citation type="submission" date="2021-01" db="EMBL/GenBank/DDBJ databases">
        <title>Modified the classification status of verrucomicrobia.</title>
        <authorList>
            <person name="Feng X."/>
        </authorList>
    </citation>
    <scope>NUCLEOTIDE SEQUENCE</scope>
    <source>
        <strain evidence="1">KCTC 12986</strain>
    </source>
</reference>
<organism evidence="1 2">
    <name type="scientific">Roseibacillus ishigakijimensis</name>
    <dbReference type="NCBI Taxonomy" id="454146"/>
    <lineage>
        <taxon>Bacteria</taxon>
        <taxon>Pseudomonadati</taxon>
        <taxon>Verrucomicrobiota</taxon>
        <taxon>Verrucomicrobiia</taxon>
        <taxon>Verrucomicrobiales</taxon>
        <taxon>Verrucomicrobiaceae</taxon>
        <taxon>Roseibacillus</taxon>
    </lineage>
</organism>
<protein>
    <submittedName>
        <fullName evidence="1">Uncharacterized protein</fullName>
    </submittedName>
</protein>
<gene>
    <name evidence="1" type="ORF">JIN78_16375</name>
</gene>
<name>A0A934RWC8_9BACT</name>
<comment type="caution">
    <text evidence="1">The sequence shown here is derived from an EMBL/GenBank/DDBJ whole genome shotgun (WGS) entry which is preliminary data.</text>
</comment>
<dbReference type="AlphaFoldDB" id="A0A934RWC8"/>
<evidence type="ECO:0000313" key="2">
    <source>
        <dbReference type="Proteomes" id="UP000604083"/>
    </source>
</evidence>
<dbReference type="EMBL" id="JAENIO010000071">
    <property type="protein sequence ID" value="MBK1835641.1"/>
    <property type="molecule type" value="Genomic_DNA"/>
</dbReference>
<dbReference type="RefSeq" id="WP_200393076.1">
    <property type="nucleotide sequence ID" value="NZ_JAENIO010000071.1"/>
</dbReference>
<evidence type="ECO:0000313" key="1">
    <source>
        <dbReference type="EMBL" id="MBK1835641.1"/>
    </source>
</evidence>
<proteinExistence type="predicted"/>
<dbReference type="Proteomes" id="UP000604083">
    <property type="component" value="Unassembled WGS sequence"/>
</dbReference>